<organism evidence="2 3">
    <name type="scientific">Nocardia flavorosea</name>
    <dbReference type="NCBI Taxonomy" id="53429"/>
    <lineage>
        <taxon>Bacteria</taxon>
        <taxon>Bacillati</taxon>
        <taxon>Actinomycetota</taxon>
        <taxon>Actinomycetes</taxon>
        <taxon>Mycobacteriales</taxon>
        <taxon>Nocardiaceae</taxon>
        <taxon>Nocardia</taxon>
    </lineage>
</organism>
<gene>
    <name evidence="2" type="ORF">HGA15_19590</name>
</gene>
<dbReference type="PROSITE" id="PS50943">
    <property type="entry name" value="HTH_CROC1"/>
    <property type="match status" value="1"/>
</dbReference>
<dbReference type="CDD" id="cd00093">
    <property type="entry name" value="HTH_XRE"/>
    <property type="match status" value="1"/>
</dbReference>
<dbReference type="Pfam" id="PF13560">
    <property type="entry name" value="HTH_31"/>
    <property type="match status" value="1"/>
</dbReference>
<keyword evidence="3" id="KW-1185">Reference proteome</keyword>
<dbReference type="InterPro" id="IPR043917">
    <property type="entry name" value="DUF5753"/>
</dbReference>
<feature type="domain" description="HTH cro/C1-type" evidence="1">
    <location>
        <begin position="32"/>
        <end position="87"/>
    </location>
</feature>
<dbReference type="SUPFAM" id="SSF47413">
    <property type="entry name" value="lambda repressor-like DNA-binding domains"/>
    <property type="match status" value="1"/>
</dbReference>
<dbReference type="AlphaFoldDB" id="A0A846YKL3"/>
<dbReference type="InterPro" id="IPR001387">
    <property type="entry name" value="Cro/C1-type_HTH"/>
</dbReference>
<protein>
    <submittedName>
        <fullName evidence="2">Helix-turn-helix domain-containing protein</fullName>
    </submittedName>
</protein>
<dbReference type="Proteomes" id="UP000570678">
    <property type="component" value="Unassembled WGS sequence"/>
</dbReference>
<reference evidence="2 3" key="1">
    <citation type="submission" date="2020-04" db="EMBL/GenBank/DDBJ databases">
        <title>MicrobeNet Type strains.</title>
        <authorList>
            <person name="Nicholson A.C."/>
        </authorList>
    </citation>
    <scope>NUCLEOTIDE SEQUENCE [LARGE SCALE GENOMIC DNA]</scope>
    <source>
        <strain evidence="2 3">JCM 3332</strain>
    </source>
</reference>
<comment type="caution">
    <text evidence="2">The sequence shown here is derived from an EMBL/GenBank/DDBJ whole genome shotgun (WGS) entry which is preliminary data.</text>
</comment>
<evidence type="ECO:0000313" key="2">
    <source>
        <dbReference type="EMBL" id="NKY58301.1"/>
    </source>
</evidence>
<dbReference type="Gene3D" id="1.10.260.40">
    <property type="entry name" value="lambda repressor-like DNA-binding domains"/>
    <property type="match status" value="1"/>
</dbReference>
<dbReference type="EMBL" id="JAAXOT010000009">
    <property type="protein sequence ID" value="NKY58301.1"/>
    <property type="molecule type" value="Genomic_DNA"/>
</dbReference>
<sequence length="298" mass="33840">MTARAEREGAVTARAAVDRGPTVLRIALGGQLRKLREERKISRETAAEALRATGSKITRIELGRNGLKVRDLSDLLTLYGVHDPDEREDFLALARQANEPGWWHRYSDLLPSWFETYVGLEQAAATIRLYETHYIPGLFQTADYARYIFGLDSRVDVSRLVDMRMQRQRVLTRTPTPPTVWAVIDENVLRRQPPDRHVARGQLQHLLELTERTNIVIQVLPESAGPTPAEGGSFSMLRFPEEELPDIVYLEQLTSALYLDKAADLQRYRKLMDVLCAGYALPPGRTPIILRELLDRVG</sequence>
<evidence type="ECO:0000259" key="1">
    <source>
        <dbReference type="PROSITE" id="PS50943"/>
    </source>
</evidence>
<proteinExistence type="predicted"/>
<name>A0A846YKL3_9NOCA</name>
<dbReference type="InterPro" id="IPR010982">
    <property type="entry name" value="Lambda_DNA-bd_dom_sf"/>
</dbReference>
<accession>A0A846YKL3</accession>
<dbReference type="SMART" id="SM00530">
    <property type="entry name" value="HTH_XRE"/>
    <property type="match status" value="1"/>
</dbReference>
<evidence type="ECO:0000313" key="3">
    <source>
        <dbReference type="Proteomes" id="UP000570678"/>
    </source>
</evidence>
<dbReference type="Pfam" id="PF19054">
    <property type="entry name" value="DUF5753"/>
    <property type="match status" value="1"/>
</dbReference>
<dbReference type="GO" id="GO:0003677">
    <property type="term" value="F:DNA binding"/>
    <property type="evidence" value="ECO:0007669"/>
    <property type="project" value="InterPro"/>
</dbReference>